<evidence type="ECO:0000256" key="2">
    <source>
        <dbReference type="ARBA" id="ARBA00022763"/>
    </source>
</evidence>
<dbReference type="Pfam" id="PF14520">
    <property type="entry name" value="HHH_5"/>
    <property type="match status" value="1"/>
</dbReference>
<reference evidence="6" key="1">
    <citation type="submission" date="2016-10" db="EMBL/GenBank/DDBJ databases">
        <title>Sequence of Gallionella enrichment culture.</title>
        <authorList>
            <person name="Poehlein A."/>
            <person name="Muehling M."/>
            <person name="Daniel R."/>
        </authorList>
    </citation>
    <scope>NUCLEOTIDE SEQUENCE</scope>
</reference>
<dbReference type="GO" id="GO:0009379">
    <property type="term" value="C:Holliday junction helicase complex"/>
    <property type="evidence" value="ECO:0007669"/>
    <property type="project" value="InterPro"/>
</dbReference>
<dbReference type="GO" id="GO:0009378">
    <property type="term" value="F:four-way junction helicase activity"/>
    <property type="evidence" value="ECO:0007669"/>
    <property type="project" value="InterPro"/>
</dbReference>
<evidence type="ECO:0000256" key="1">
    <source>
        <dbReference type="ARBA" id="ARBA00022490"/>
    </source>
</evidence>
<feature type="domain" description="Helix-hairpin-helix DNA-binding motif class 1" evidence="5">
    <location>
        <begin position="73"/>
        <end position="92"/>
    </location>
</feature>
<dbReference type="GO" id="GO:0003677">
    <property type="term" value="F:DNA binding"/>
    <property type="evidence" value="ECO:0007669"/>
    <property type="project" value="UniProtKB-KW"/>
</dbReference>
<dbReference type="EMBL" id="MLJW01000008">
    <property type="protein sequence ID" value="OIR15987.1"/>
    <property type="molecule type" value="Genomic_DNA"/>
</dbReference>
<evidence type="ECO:0000313" key="6">
    <source>
        <dbReference type="EMBL" id="OIR15987.1"/>
    </source>
</evidence>
<dbReference type="SUPFAM" id="SSF47781">
    <property type="entry name" value="RuvA domain 2-like"/>
    <property type="match status" value="1"/>
</dbReference>
<evidence type="ECO:0000256" key="3">
    <source>
        <dbReference type="ARBA" id="ARBA00023125"/>
    </source>
</evidence>
<dbReference type="InterPro" id="IPR013849">
    <property type="entry name" value="DNA_helicase_Holl-junc_RuvA_I"/>
</dbReference>
<dbReference type="CDD" id="cd14332">
    <property type="entry name" value="UBA_RuvA_C"/>
    <property type="match status" value="1"/>
</dbReference>
<dbReference type="GO" id="GO:0006310">
    <property type="term" value="P:DNA recombination"/>
    <property type="evidence" value="ECO:0007669"/>
    <property type="project" value="InterPro"/>
</dbReference>
<dbReference type="EC" id="3.6.4.12" evidence="6"/>
<proteinExistence type="inferred from homology"/>
<keyword evidence="6" id="KW-0547">Nucleotide-binding</keyword>
<dbReference type="HAMAP" id="MF_00031">
    <property type="entry name" value="DNA_HJ_migration_RuvA"/>
    <property type="match status" value="1"/>
</dbReference>
<keyword evidence="2" id="KW-0227">DNA damage</keyword>
<sequence length="193" mass="20535">MIGRLSGILLEKNPPQILLDVQGVGYELDVPMSTFYNLPALHEKVVLHTHFVVREDAQLLYGFATSEERIAFRQLLKISGVGPKLALSVLSGLSLGDLSLAVANKDAGRLTKIPGVGKKTAERLLLELQGKFTATGAGTSSVTPASSSASDIVNALQALGYNDKEADWAAKQLPKEANVSDGIRQALKLLSKA</sequence>
<keyword evidence="6" id="KW-0378">Hydrolase</keyword>
<dbReference type="Pfam" id="PF01330">
    <property type="entry name" value="RuvA_N"/>
    <property type="match status" value="1"/>
</dbReference>
<dbReference type="InterPro" id="IPR011114">
    <property type="entry name" value="RuvA_C"/>
</dbReference>
<dbReference type="NCBIfam" id="TIGR00084">
    <property type="entry name" value="ruvA"/>
    <property type="match status" value="1"/>
</dbReference>
<dbReference type="AlphaFoldDB" id="A0A1J5T793"/>
<keyword evidence="6" id="KW-0347">Helicase</keyword>
<dbReference type="InterPro" id="IPR010994">
    <property type="entry name" value="RuvA_2-like"/>
</dbReference>
<dbReference type="GO" id="GO:0006281">
    <property type="term" value="P:DNA repair"/>
    <property type="evidence" value="ECO:0007669"/>
    <property type="project" value="UniProtKB-KW"/>
</dbReference>
<protein>
    <submittedName>
        <fullName evidence="6">Holliday junction ATP-dependent DNA helicase RuvA</fullName>
        <ecNumber evidence="6">3.6.4.12</ecNumber>
    </submittedName>
</protein>
<dbReference type="Pfam" id="PF07499">
    <property type="entry name" value="RuvA_C"/>
    <property type="match status" value="1"/>
</dbReference>
<dbReference type="Gene3D" id="1.10.8.10">
    <property type="entry name" value="DNA helicase RuvA subunit, C-terminal domain"/>
    <property type="match status" value="1"/>
</dbReference>
<dbReference type="GO" id="GO:0016787">
    <property type="term" value="F:hydrolase activity"/>
    <property type="evidence" value="ECO:0007669"/>
    <property type="project" value="UniProtKB-KW"/>
</dbReference>
<evidence type="ECO:0000259" key="5">
    <source>
        <dbReference type="SMART" id="SM00278"/>
    </source>
</evidence>
<accession>A0A1J5T793</accession>
<organism evidence="6">
    <name type="scientific">mine drainage metagenome</name>
    <dbReference type="NCBI Taxonomy" id="410659"/>
    <lineage>
        <taxon>unclassified sequences</taxon>
        <taxon>metagenomes</taxon>
        <taxon>ecological metagenomes</taxon>
    </lineage>
</organism>
<dbReference type="Gene3D" id="2.40.50.140">
    <property type="entry name" value="Nucleic acid-binding proteins"/>
    <property type="match status" value="1"/>
</dbReference>
<evidence type="ECO:0000256" key="4">
    <source>
        <dbReference type="ARBA" id="ARBA00023204"/>
    </source>
</evidence>
<dbReference type="GO" id="GO:0005524">
    <property type="term" value="F:ATP binding"/>
    <property type="evidence" value="ECO:0007669"/>
    <property type="project" value="InterPro"/>
</dbReference>
<dbReference type="SUPFAM" id="SSF50249">
    <property type="entry name" value="Nucleic acid-binding proteins"/>
    <property type="match status" value="1"/>
</dbReference>
<feature type="domain" description="Helix-hairpin-helix DNA-binding motif class 1" evidence="5">
    <location>
        <begin position="108"/>
        <end position="127"/>
    </location>
</feature>
<keyword evidence="1" id="KW-0963">Cytoplasm</keyword>
<keyword evidence="6" id="KW-0067">ATP-binding</keyword>
<dbReference type="InterPro" id="IPR003583">
    <property type="entry name" value="Hlx-hairpin-Hlx_DNA-bd_motif"/>
</dbReference>
<dbReference type="SMART" id="SM00278">
    <property type="entry name" value="HhH1"/>
    <property type="match status" value="2"/>
</dbReference>
<name>A0A1J5T793_9ZZZZ</name>
<dbReference type="SUPFAM" id="SSF46929">
    <property type="entry name" value="DNA helicase RuvA subunit, C-terminal domain"/>
    <property type="match status" value="1"/>
</dbReference>
<dbReference type="Gene3D" id="1.10.150.20">
    <property type="entry name" value="5' to 3' exonuclease, C-terminal subdomain"/>
    <property type="match status" value="1"/>
</dbReference>
<dbReference type="InterPro" id="IPR000085">
    <property type="entry name" value="RuvA"/>
</dbReference>
<keyword evidence="4" id="KW-0234">DNA repair</keyword>
<comment type="caution">
    <text evidence="6">The sequence shown here is derived from an EMBL/GenBank/DDBJ whole genome shotgun (WGS) entry which is preliminary data.</text>
</comment>
<keyword evidence="3" id="KW-0238">DNA-binding</keyword>
<dbReference type="InterPro" id="IPR036267">
    <property type="entry name" value="RuvA_C_sf"/>
</dbReference>
<gene>
    <name evidence="6" type="primary">ruvA_1</name>
    <name evidence="6" type="ORF">GALL_34910</name>
</gene>
<dbReference type="InterPro" id="IPR012340">
    <property type="entry name" value="NA-bd_OB-fold"/>
</dbReference>